<feature type="transmembrane region" description="Helical" evidence="1">
    <location>
        <begin position="216"/>
        <end position="237"/>
    </location>
</feature>
<evidence type="ECO:0000313" key="2">
    <source>
        <dbReference type="EMBL" id="EXJ91981.1"/>
    </source>
</evidence>
<dbReference type="EMBL" id="AMGY01000001">
    <property type="protein sequence ID" value="EXJ91981.1"/>
    <property type="molecule type" value="Genomic_DNA"/>
</dbReference>
<dbReference type="Proteomes" id="UP000019478">
    <property type="component" value="Unassembled WGS sequence"/>
</dbReference>
<gene>
    <name evidence="2" type="ORF">A1O3_00531</name>
</gene>
<sequence length="654" mass="72036">MSGKRQLLNLAVAPLGILAILVSAVRLCGFPFLRRLIGREDEKRNEAMVELTPVSLSQATPIYVDGRIEIEPNVVKDAAFICCHRRLKEDAAAALRAFRSLWLRRKDHPGDQDHEIVLSLRNLHNLPLKETATLIENLEDAGKDQLPNRWDAVAADATISFRTTGVSPAATLASGRTSMSRLMDVLVATGLTVTVIGIQIAGYASGRENGTYTQALAMGLAGYFGVVTSTIALLLLLQSEVVLQTEPLPPLFRDGQWTVSNATHSEWRPIQALKVDGIVSALPARHAPHQSRARDVRVAVCALGLVASYVIYYLGIRVAPWWVALDNMMVLWLAAAYRAFTTQSTYRSSNEPQAAESWTAIPGKTVSDTVDRTIESSEIRPSGHCFLIFCSPTRISPMSWSSAQDILKVSIELTHQKSLGYGWKSPSEAVHSKTWGFVVRFELVVYIPGYVFRCRDSIDLAVELHFTFDHLTWTVLKLLHTCLDQRGSLSTYTSPTDVQDKVSATLDGENVIVSYAEEPQTLRAFLKPFSGRSLDQALLLPAIQVCSIYERFYYTSSKSTGMQTLQARHVDQLALSASQDQLRGLQEELEDQGVWNSFMAPLAEVGPKPKRIVMTAPEDHYAHSNRRWADLTGAIDGEERAEGATAGAVEGSGS</sequence>
<accession>W9YRV9</accession>
<keyword evidence="1" id="KW-1133">Transmembrane helix</keyword>
<keyword evidence="1" id="KW-0472">Membrane</keyword>
<organism evidence="2 3">
    <name type="scientific">Capronia epimyces CBS 606.96</name>
    <dbReference type="NCBI Taxonomy" id="1182542"/>
    <lineage>
        <taxon>Eukaryota</taxon>
        <taxon>Fungi</taxon>
        <taxon>Dikarya</taxon>
        <taxon>Ascomycota</taxon>
        <taxon>Pezizomycotina</taxon>
        <taxon>Eurotiomycetes</taxon>
        <taxon>Chaetothyriomycetidae</taxon>
        <taxon>Chaetothyriales</taxon>
        <taxon>Herpotrichiellaceae</taxon>
        <taxon>Capronia</taxon>
    </lineage>
</organism>
<protein>
    <submittedName>
        <fullName evidence="2">Uncharacterized protein</fullName>
    </submittedName>
</protein>
<keyword evidence="3" id="KW-1185">Reference proteome</keyword>
<reference evidence="2 3" key="1">
    <citation type="submission" date="2013-03" db="EMBL/GenBank/DDBJ databases">
        <title>The Genome Sequence of Capronia epimyces CBS 606.96.</title>
        <authorList>
            <consortium name="The Broad Institute Genomics Platform"/>
            <person name="Cuomo C."/>
            <person name="de Hoog S."/>
            <person name="Gorbushina A."/>
            <person name="Walker B."/>
            <person name="Young S.K."/>
            <person name="Zeng Q."/>
            <person name="Gargeya S."/>
            <person name="Fitzgerald M."/>
            <person name="Haas B."/>
            <person name="Abouelleil A."/>
            <person name="Allen A.W."/>
            <person name="Alvarado L."/>
            <person name="Arachchi H.M."/>
            <person name="Berlin A.M."/>
            <person name="Chapman S.B."/>
            <person name="Gainer-Dewar J."/>
            <person name="Goldberg J."/>
            <person name="Griggs A."/>
            <person name="Gujja S."/>
            <person name="Hansen M."/>
            <person name="Howarth C."/>
            <person name="Imamovic A."/>
            <person name="Ireland A."/>
            <person name="Larimer J."/>
            <person name="McCowan C."/>
            <person name="Murphy C."/>
            <person name="Pearson M."/>
            <person name="Poon T.W."/>
            <person name="Priest M."/>
            <person name="Roberts A."/>
            <person name="Saif S."/>
            <person name="Shea T."/>
            <person name="Sisk P."/>
            <person name="Sykes S."/>
            <person name="Wortman J."/>
            <person name="Nusbaum C."/>
            <person name="Birren B."/>
        </authorList>
    </citation>
    <scope>NUCLEOTIDE SEQUENCE [LARGE SCALE GENOMIC DNA]</scope>
    <source>
        <strain evidence="2 3">CBS 606.96</strain>
    </source>
</reference>
<keyword evidence="1" id="KW-0812">Transmembrane</keyword>
<evidence type="ECO:0000313" key="3">
    <source>
        <dbReference type="Proteomes" id="UP000019478"/>
    </source>
</evidence>
<evidence type="ECO:0000256" key="1">
    <source>
        <dbReference type="SAM" id="Phobius"/>
    </source>
</evidence>
<proteinExistence type="predicted"/>
<dbReference type="AlphaFoldDB" id="W9YRV9"/>
<dbReference type="OrthoDB" id="7464126at2759"/>
<feature type="transmembrane region" description="Helical" evidence="1">
    <location>
        <begin position="185"/>
        <end position="204"/>
    </location>
</feature>
<comment type="caution">
    <text evidence="2">The sequence shown here is derived from an EMBL/GenBank/DDBJ whole genome shotgun (WGS) entry which is preliminary data.</text>
</comment>
<dbReference type="GeneID" id="19164671"/>
<name>W9YRV9_9EURO</name>
<dbReference type="HOGENOM" id="CLU_391819_0_0_1"/>
<dbReference type="RefSeq" id="XP_007728871.1">
    <property type="nucleotide sequence ID" value="XM_007730681.1"/>
</dbReference>
<feature type="transmembrane region" description="Helical" evidence="1">
    <location>
        <begin position="12"/>
        <end position="33"/>
    </location>
</feature>
<feature type="transmembrane region" description="Helical" evidence="1">
    <location>
        <begin position="296"/>
        <end position="315"/>
    </location>
</feature>